<dbReference type="STRING" id="1120977.GCA_000619845_02392"/>
<evidence type="ECO:0000256" key="1">
    <source>
        <dbReference type="SAM" id="Coils"/>
    </source>
</evidence>
<keyword evidence="3" id="KW-0812">Transmembrane</keyword>
<proteinExistence type="predicted"/>
<feature type="compositionally biased region" description="Polar residues" evidence="2">
    <location>
        <begin position="48"/>
        <end position="60"/>
    </location>
</feature>
<dbReference type="Proteomes" id="UP000297834">
    <property type="component" value="Unassembled WGS sequence"/>
</dbReference>
<accession>A0A4Y7XDH8</accession>
<keyword evidence="5" id="KW-1185">Reference proteome</keyword>
<gene>
    <name evidence="4" type="ORF">E2B99_04115</name>
</gene>
<evidence type="ECO:0000256" key="3">
    <source>
        <dbReference type="SAM" id="Phobius"/>
    </source>
</evidence>
<keyword evidence="3" id="KW-1133">Transmembrane helix</keyword>
<dbReference type="OrthoDB" id="6717273at2"/>
<feature type="coiled-coil region" evidence="1">
    <location>
        <begin position="103"/>
        <end position="130"/>
    </location>
</feature>
<protein>
    <submittedName>
        <fullName evidence="4">Uncharacterized protein</fullName>
    </submittedName>
</protein>
<dbReference type="RefSeq" id="WP_134243710.1">
    <property type="nucleotide sequence ID" value="NZ_SNTY01000014.1"/>
</dbReference>
<name>A0A4Y7XDH8_9GAMM</name>
<dbReference type="AlphaFoldDB" id="A0A4Y7XDH8"/>
<organism evidence="4 5">
    <name type="scientific">Alkanindiges illinoisensis</name>
    <dbReference type="NCBI Taxonomy" id="197183"/>
    <lineage>
        <taxon>Bacteria</taxon>
        <taxon>Pseudomonadati</taxon>
        <taxon>Pseudomonadota</taxon>
        <taxon>Gammaproteobacteria</taxon>
        <taxon>Moraxellales</taxon>
        <taxon>Moraxellaceae</taxon>
        <taxon>Alkanindiges</taxon>
    </lineage>
</organism>
<evidence type="ECO:0000313" key="5">
    <source>
        <dbReference type="Proteomes" id="UP000297834"/>
    </source>
</evidence>
<keyword evidence="3" id="KW-0472">Membrane</keyword>
<keyword evidence="1" id="KW-0175">Coiled coil</keyword>
<sequence>MQDPEQTPKSKRWMIMLGVVILLFILYYIASYAINGKSLDRDQKDPQPGSSINQDTQKSTTDIDRNNEAPLAPSTNETSQNQQPAGNSIIDTNLLTAPVPQDATLAREEISRLQDQQAQLTERKALQEQQLKDSDKLVELKEKYLADLQAQLDKSNA</sequence>
<evidence type="ECO:0000256" key="2">
    <source>
        <dbReference type="SAM" id="MobiDB-lite"/>
    </source>
</evidence>
<evidence type="ECO:0000313" key="4">
    <source>
        <dbReference type="EMBL" id="TEU29258.1"/>
    </source>
</evidence>
<comment type="caution">
    <text evidence="4">The sequence shown here is derived from an EMBL/GenBank/DDBJ whole genome shotgun (WGS) entry which is preliminary data.</text>
</comment>
<feature type="region of interest" description="Disordered" evidence="2">
    <location>
        <begin position="39"/>
        <end position="94"/>
    </location>
</feature>
<dbReference type="EMBL" id="SNTY01000014">
    <property type="protein sequence ID" value="TEU29258.1"/>
    <property type="molecule type" value="Genomic_DNA"/>
</dbReference>
<reference evidence="4 5" key="1">
    <citation type="submission" date="2019-03" db="EMBL/GenBank/DDBJ databases">
        <title>Alkanindiges illinoisensis: a potential pathogenic isolated from ascites of a gastric cancer patient with abdominal metastasis.</title>
        <authorList>
            <person name="Hu X."/>
            <person name="Yang B."/>
            <person name="Yan X."/>
            <person name="Lin L."/>
            <person name="Zhao H."/>
            <person name="Zhou F."/>
            <person name="Su B."/>
            <person name="Chen J."/>
            <person name="Rui Y."/>
            <person name="Wang Q."/>
            <person name="Zheng L."/>
        </authorList>
    </citation>
    <scope>NUCLEOTIDE SEQUENCE [LARGE SCALE GENOMIC DNA]</scope>
    <source>
        <strain evidence="4 5">NFYY 23406</strain>
    </source>
</reference>
<feature type="compositionally biased region" description="Polar residues" evidence="2">
    <location>
        <begin position="73"/>
        <end position="94"/>
    </location>
</feature>
<feature type="transmembrane region" description="Helical" evidence="3">
    <location>
        <begin position="12"/>
        <end position="34"/>
    </location>
</feature>